<name>A0ABQ3CT51_9ACTN</name>
<sequence>MPMPQKLMELTEMSPMDWSEQNIVGVVTAGTDRMPDLARAGSRMEPHATLPRARLIQLAADVPRLATARGSPRPARPVIPRPGGSPRPAGTAAGSRGSARSLAWTARAVR</sequence>
<reference evidence="3" key="1">
    <citation type="journal article" date="2019" name="Int. J. Syst. Evol. Microbiol.">
        <title>The Global Catalogue of Microorganisms (GCM) 10K type strain sequencing project: providing services to taxonomists for standard genome sequencing and annotation.</title>
        <authorList>
            <consortium name="The Broad Institute Genomics Platform"/>
            <consortium name="The Broad Institute Genome Sequencing Center for Infectious Disease"/>
            <person name="Wu L."/>
            <person name="Ma J."/>
        </authorList>
    </citation>
    <scope>NUCLEOTIDE SEQUENCE [LARGE SCALE GENOMIC DNA]</scope>
    <source>
        <strain evidence="3">JCM 4733</strain>
    </source>
</reference>
<keyword evidence="3" id="KW-1185">Reference proteome</keyword>
<evidence type="ECO:0000256" key="1">
    <source>
        <dbReference type="SAM" id="MobiDB-lite"/>
    </source>
</evidence>
<feature type="region of interest" description="Disordered" evidence="1">
    <location>
        <begin position="65"/>
        <end position="110"/>
    </location>
</feature>
<feature type="compositionally biased region" description="Pro residues" evidence="1">
    <location>
        <begin position="74"/>
        <end position="85"/>
    </location>
</feature>
<feature type="compositionally biased region" description="Low complexity" evidence="1">
    <location>
        <begin position="87"/>
        <end position="103"/>
    </location>
</feature>
<evidence type="ECO:0000313" key="3">
    <source>
        <dbReference type="Proteomes" id="UP000653644"/>
    </source>
</evidence>
<dbReference type="Proteomes" id="UP000653644">
    <property type="component" value="Unassembled WGS sequence"/>
</dbReference>
<organism evidence="2 3">
    <name type="scientific">Streptomyces canarius</name>
    <dbReference type="NCBI Taxonomy" id="285453"/>
    <lineage>
        <taxon>Bacteria</taxon>
        <taxon>Bacillati</taxon>
        <taxon>Actinomycetota</taxon>
        <taxon>Actinomycetes</taxon>
        <taxon>Kitasatosporales</taxon>
        <taxon>Streptomycetaceae</taxon>
        <taxon>Streptomyces</taxon>
    </lineage>
</organism>
<proteinExistence type="predicted"/>
<dbReference type="EMBL" id="BMVN01000019">
    <property type="protein sequence ID" value="GHA41246.1"/>
    <property type="molecule type" value="Genomic_DNA"/>
</dbReference>
<evidence type="ECO:0000313" key="2">
    <source>
        <dbReference type="EMBL" id="GHA41246.1"/>
    </source>
</evidence>
<comment type="caution">
    <text evidence="2">The sequence shown here is derived from an EMBL/GenBank/DDBJ whole genome shotgun (WGS) entry which is preliminary data.</text>
</comment>
<gene>
    <name evidence="2" type="ORF">GCM10010345_52440</name>
</gene>
<accession>A0ABQ3CT51</accession>
<protein>
    <submittedName>
        <fullName evidence="2">Uncharacterized protein</fullName>
    </submittedName>
</protein>